<gene>
    <name evidence="2" type="ORF">HMPREF1536_02618</name>
</gene>
<protein>
    <recommendedName>
        <fullName evidence="1">HTH cro/C1-type domain-containing protein</fullName>
    </recommendedName>
</protein>
<reference evidence="2 3" key="1">
    <citation type="submission" date="2013-04" db="EMBL/GenBank/DDBJ databases">
        <title>The Genome Sequence of Parabacteroides gordonii DSM 23371.</title>
        <authorList>
            <consortium name="The Broad Institute Genomics Platform"/>
            <person name="Earl A."/>
            <person name="Ward D."/>
            <person name="Feldgarden M."/>
            <person name="Gevers D."/>
            <person name="Martens E."/>
            <person name="Sakamoto M."/>
            <person name="Benno Y."/>
            <person name="Suzuki N."/>
            <person name="Matsunaga N."/>
            <person name="Koshihara K."/>
            <person name="Seki M."/>
            <person name="Komiya H."/>
            <person name="Walker B."/>
            <person name="Young S."/>
            <person name="Zeng Q."/>
            <person name="Gargeya S."/>
            <person name="Fitzgerald M."/>
            <person name="Haas B."/>
            <person name="Abouelleil A."/>
            <person name="Allen A.W."/>
            <person name="Alvarado L."/>
            <person name="Arachchi H.M."/>
            <person name="Berlin A.M."/>
            <person name="Chapman S.B."/>
            <person name="Gainer-Dewar J."/>
            <person name="Goldberg J."/>
            <person name="Griggs A."/>
            <person name="Gujja S."/>
            <person name="Hansen M."/>
            <person name="Howarth C."/>
            <person name="Imamovic A."/>
            <person name="Ireland A."/>
            <person name="Larimer J."/>
            <person name="McCowan C."/>
            <person name="Murphy C."/>
            <person name="Pearson M."/>
            <person name="Poon T.W."/>
            <person name="Priest M."/>
            <person name="Roberts A."/>
            <person name="Saif S."/>
            <person name="Shea T."/>
            <person name="Sisk P."/>
            <person name="Sykes S."/>
            <person name="Wortman J."/>
            <person name="Nusbaum C."/>
            <person name="Birren B."/>
        </authorList>
    </citation>
    <scope>NUCLEOTIDE SEQUENCE [LARGE SCALE GENOMIC DNA]</scope>
    <source>
        <strain evidence="2 3">MS-1</strain>
    </source>
</reference>
<proteinExistence type="predicted"/>
<dbReference type="HOGENOM" id="CLU_185896_0_0_10"/>
<keyword evidence="3" id="KW-1185">Reference proteome</keyword>
<dbReference type="PROSITE" id="PS50943">
    <property type="entry name" value="HTH_CROC1"/>
    <property type="match status" value="1"/>
</dbReference>
<dbReference type="EMBL" id="AQHW01000015">
    <property type="protein sequence ID" value="KKB55161.1"/>
    <property type="molecule type" value="Genomic_DNA"/>
</dbReference>
<name>A0A0F5JBB1_9BACT</name>
<dbReference type="STRING" id="1203610.HMPREF1536_02618"/>
<dbReference type="InterPro" id="IPR001387">
    <property type="entry name" value="Cro/C1-type_HTH"/>
</dbReference>
<dbReference type="GO" id="GO:0003677">
    <property type="term" value="F:DNA binding"/>
    <property type="evidence" value="ECO:0007669"/>
    <property type="project" value="InterPro"/>
</dbReference>
<feature type="domain" description="HTH cro/C1-type" evidence="1">
    <location>
        <begin position="42"/>
        <end position="76"/>
    </location>
</feature>
<sequence>MKKLQEKPKEVDERILKIAAKLKQLRIDAGYSSHENFAWDNDLNRVQYWRIEKGSNITLKTLLSVLDVHKISLKDFFSDFD</sequence>
<dbReference type="AlphaFoldDB" id="A0A0F5JBB1"/>
<evidence type="ECO:0000259" key="1">
    <source>
        <dbReference type="PROSITE" id="PS50943"/>
    </source>
</evidence>
<dbReference type="InterPro" id="IPR010982">
    <property type="entry name" value="Lambda_DNA-bd_dom_sf"/>
</dbReference>
<accession>A0A0F5JBB1</accession>
<organism evidence="2 3">
    <name type="scientific">Parabacteroides gordonii MS-1 = DSM 23371</name>
    <dbReference type="NCBI Taxonomy" id="1203610"/>
    <lineage>
        <taxon>Bacteria</taxon>
        <taxon>Pseudomonadati</taxon>
        <taxon>Bacteroidota</taxon>
        <taxon>Bacteroidia</taxon>
        <taxon>Bacteroidales</taxon>
        <taxon>Tannerellaceae</taxon>
        <taxon>Parabacteroides</taxon>
    </lineage>
</organism>
<dbReference type="RefSeq" id="WP_044193484.1">
    <property type="nucleotide sequence ID" value="NZ_KE386764.1"/>
</dbReference>
<evidence type="ECO:0000313" key="2">
    <source>
        <dbReference type="EMBL" id="KKB55161.1"/>
    </source>
</evidence>
<dbReference type="SUPFAM" id="SSF47413">
    <property type="entry name" value="lambda repressor-like DNA-binding domains"/>
    <property type="match status" value="1"/>
</dbReference>
<dbReference type="Proteomes" id="UP000033035">
    <property type="component" value="Unassembled WGS sequence"/>
</dbReference>
<evidence type="ECO:0000313" key="3">
    <source>
        <dbReference type="Proteomes" id="UP000033035"/>
    </source>
</evidence>
<dbReference type="PATRIC" id="fig|1203610.3.peg.2685"/>
<comment type="caution">
    <text evidence="2">The sequence shown here is derived from an EMBL/GenBank/DDBJ whole genome shotgun (WGS) entry which is preliminary data.</text>
</comment>
<dbReference type="Gene3D" id="1.10.260.40">
    <property type="entry name" value="lambda repressor-like DNA-binding domains"/>
    <property type="match status" value="1"/>
</dbReference>